<dbReference type="EMBL" id="JAUEPS010000013">
    <property type="protein sequence ID" value="KAK0460223.1"/>
    <property type="molecule type" value="Genomic_DNA"/>
</dbReference>
<dbReference type="RefSeq" id="XP_060332349.1">
    <property type="nucleotide sequence ID" value="XM_060477253.1"/>
</dbReference>
<dbReference type="AlphaFoldDB" id="A0AA39KG78"/>
<evidence type="ECO:0000313" key="3">
    <source>
        <dbReference type="EMBL" id="KAK0460223.1"/>
    </source>
</evidence>
<proteinExistence type="predicted"/>
<evidence type="ECO:0000313" key="4">
    <source>
        <dbReference type="Proteomes" id="UP001175211"/>
    </source>
</evidence>
<feature type="chain" id="PRO_5041209826" evidence="2">
    <location>
        <begin position="26"/>
        <end position="66"/>
    </location>
</feature>
<organism evidence="3 4">
    <name type="scientific">Armillaria tabescens</name>
    <name type="common">Ringless honey mushroom</name>
    <name type="synonym">Agaricus tabescens</name>
    <dbReference type="NCBI Taxonomy" id="1929756"/>
    <lineage>
        <taxon>Eukaryota</taxon>
        <taxon>Fungi</taxon>
        <taxon>Dikarya</taxon>
        <taxon>Basidiomycota</taxon>
        <taxon>Agaricomycotina</taxon>
        <taxon>Agaricomycetes</taxon>
        <taxon>Agaricomycetidae</taxon>
        <taxon>Agaricales</taxon>
        <taxon>Marasmiineae</taxon>
        <taxon>Physalacriaceae</taxon>
        <taxon>Desarmillaria</taxon>
    </lineage>
</organism>
<feature type="compositionally biased region" description="Polar residues" evidence="1">
    <location>
        <begin position="34"/>
        <end position="43"/>
    </location>
</feature>
<reference evidence="3" key="1">
    <citation type="submission" date="2023-06" db="EMBL/GenBank/DDBJ databases">
        <authorList>
            <consortium name="Lawrence Berkeley National Laboratory"/>
            <person name="Ahrendt S."/>
            <person name="Sahu N."/>
            <person name="Indic B."/>
            <person name="Wong-Bajracharya J."/>
            <person name="Merenyi Z."/>
            <person name="Ke H.-M."/>
            <person name="Monk M."/>
            <person name="Kocsube S."/>
            <person name="Drula E."/>
            <person name="Lipzen A."/>
            <person name="Balint B."/>
            <person name="Henrissat B."/>
            <person name="Andreopoulos B."/>
            <person name="Martin F.M."/>
            <person name="Harder C.B."/>
            <person name="Rigling D."/>
            <person name="Ford K.L."/>
            <person name="Foster G.D."/>
            <person name="Pangilinan J."/>
            <person name="Papanicolaou A."/>
            <person name="Barry K."/>
            <person name="LaButti K."/>
            <person name="Viragh M."/>
            <person name="Koriabine M."/>
            <person name="Yan M."/>
            <person name="Riley R."/>
            <person name="Champramary S."/>
            <person name="Plett K.L."/>
            <person name="Tsai I.J."/>
            <person name="Slot J."/>
            <person name="Sipos G."/>
            <person name="Plett J."/>
            <person name="Nagy L.G."/>
            <person name="Grigoriev I.V."/>
        </authorList>
    </citation>
    <scope>NUCLEOTIDE SEQUENCE</scope>
    <source>
        <strain evidence="3">CCBAS 213</strain>
    </source>
</reference>
<keyword evidence="2" id="KW-0732">Signal</keyword>
<feature type="region of interest" description="Disordered" evidence="1">
    <location>
        <begin position="34"/>
        <end position="57"/>
    </location>
</feature>
<gene>
    <name evidence="3" type="ORF">EV420DRAFT_1641549</name>
</gene>
<evidence type="ECO:0000256" key="2">
    <source>
        <dbReference type="SAM" id="SignalP"/>
    </source>
</evidence>
<keyword evidence="4" id="KW-1185">Reference proteome</keyword>
<feature type="signal peptide" evidence="2">
    <location>
        <begin position="1"/>
        <end position="25"/>
    </location>
</feature>
<evidence type="ECO:0000256" key="1">
    <source>
        <dbReference type="SAM" id="MobiDB-lite"/>
    </source>
</evidence>
<dbReference type="GeneID" id="85360801"/>
<protein>
    <submittedName>
        <fullName evidence="3">Uncharacterized protein</fullName>
    </submittedName>
</protein>
<name>A0AA39KG78_ARMTA</name>
<dbReference type="Proteomes" id="UP001175211">
    <property type="component" value="Unassembled WGS sequence"/>
</dbReference>
<accession>A0AA39KG78</accession>
<comment type="caution">
    <text evidence="3">The sequence shown here is derived from an EMBL/GenBank/DDBJ whole genome shotgun (WGS) entry which is preliminary data.</text>
</comment>
<sequence>MFTKFASALIACIFMLAIFSPNVSAVPLTPVSATNDNPATEASGSIPETHAQPGEGSPYKVLAYGV</sequence>